<protein>
    <submittedName>
        <fullName evidence="6">Peptidase M12B domain-containing protein</fullName>
    </submittedName>
</protein>
<organism evidence="6 7">
    <name type="scientific">Caenorhabditis japonica</name>
    <dbReference type="NCBI Taxonomy" id="281687"/>
    <lineage>
        <taxon>Eukaryota</taxon>
        <taxon>Metazoa</taxon>
        <taxon>Ecdysozoa</taxon>
        <taxon>Nematoda</taxon>
        <taxon>Chromadorea</taxon>
        <taxon>Rhabditida</taxon>
        <taxon>Rhabditina</taxon>
        <taxon>Rhabditomorpha</taxon>
        <taxon>Rhabditoidea</taxon>
        <taxon>Rhabditidae</taxon>
        <taxon>Peloderinae</taxon>
        <taxon>Caenorhabditis</taxon>
    </lineage>
</organism>
<dbReference type="SUPFAM" id="SSF55486">
    <property type="entry name" value="Metalloproteases ('zincins'), catalytic domain"/>
    <property type="match status" value="1"/>
</dbReference>
<dbReference type="Proteomes" id="UP000005237">
    <property type="component" value="Unassembled WGS sequence"/>
</dbReference>
<dbReference type="AlphaFoldDB" id="A0A8R1E2L0"/>
<feature type="region of interest" description="Disordered" evidence="2">
    <location>
        <begin position="435"/>
        <end position="486"/>
    </location>
</feature>
<feature type="domain" description="Peptidase M12B" evidence="5">
    <location>
        <begin position="63"/>
        <end position="221"/>
    </location>
</feature>
<evidence type="ECO:0000256" key="3">
    <source>
        <dbReference type="SAM" id="Phobius"/>
    </source>
</evidence>
<keyword evidence="3" id="KW-0472">Membrane</keyword>
<dbReference type="GO" id="GO:0004222">
    <property type="term" value="F:metalloendopeptidase activity"/>
    <property type="evidence" value="ECO:0007669"/>
    <property type="project" value="InterPro"/>
</dbReference>
<accession>A0A8R1E2L0</accession>
<feature type="binding site" evidence="1">
    <location>
        <position position="195"/>
    </location>
    <ligand>
        <name>Zn(2+)</name>
        <dbReference type="ChEBI" id="CHEBI:29105"/>
        <note>catalytic</note>
    </ligand>
</feature>
<dbReference type="GO" id="GO:0046872">
    <property type="term" value="F:metal ion binding"/>
    <property type="evidence" value="ECO:0007669"/>
    <property type="project" value="UniProtKB-KW"/>
</dbReference>
<evidence type="ECO:0000313" key="6">
    <source>
        <dbReference type="EnsemblMetazoa" id="CJA17998.1"/>
    </source>
</evidence>
<keyword evidence="3" id="KW-0812">Transmembrane</keyword>
<evidence type="ECO:0000313" key="7">
    <source>
        <dbReference type="Proteomes" id="UP000005237"/>
    </source>
</evidence>
<reference evidence="6" key="2">
    <citation type="submission" date="2022-06" db="UniProtKB">
        <authorList>
            <consortium name="EnsemblMetazoa"/>
        </authorList>
    </citation>
    <scope>IDENTIFICATION</scope>
    <source>
        <strain evidence="6">DF5081</strain>
    </source>
</reference>
<feature type="binding site" evidence="1">
    <location>
        <position position="185"/>
    </location>
    <ligand>
        <name>Zn(2+)</name>
        <dbReference type="ChEBI" id="CHEBI:29105"/>
        <note>catalytic</note>
    </ligand>
</feature>
<sequence>MRKLLSLILFSSLIFYATSSEQEDEQDEFDNTLEAVHIERGAAVWGAKAPDYSLASTNPGTTVFIRSVVFVDNKTTAYYEFDMIRVKLNIMMMIDEANQYLNQLGVGLIVVAILQTNRGDLSLQSFHEYRNARLHKLPEHEFATLISYKYAGGLAYVNGMCSSHSVSLSGFYPNEPRAMGSIFFHEVAHLVGVPHRAVNESIYVPNCQCTPTDSKKEDGCLKIPGFDHDCTVQQLVNMIYKNKCIQKTPQFKESEPVCGNGVLEEGEDCDCGLPGRCADLNCQPHTCRFFMHPCFLALVIVSFAVFCVLATWLIIRRYLPIMLNCFKTYKSKHDRGTSSPYTNGQIQILAASPYQSRKMSHSSFQASGSNTILVSNDSRFATIQRPKVPPPPPPPKTTLQVIAPGGGQQYETTKVFGSYRESFYDDFTDDEFEEPEVPSAYPLPPGVPTCPSYPPNAPINRVTVELQSPRTNSTATTTNSSTSFSF</sequence>
<dbReference type="PANTHER" id="PTHR11905">
    <property type="entry name" value="ADAM A DISINTEGRIN AND METALLOPROTEASE DOMAIN"/>
    <property type="match status" value="1"/>
</dbReference>
<evidence type="ECO:0000256" key="1">
    <source>
        <dbReference type="PROSITE-ProRule" id="PRU00276"/>
    </source>
</evidence>
<keyword evidence="1" id="KW-0862">Zinc</keyword>
<reference evidence="7" key="1">
    <citation type="submission" date="2010-08" db="EMBL/GenBank/DDBJ databases">
        <authorList>
            <consortium name="Caenorhabditis japonica Sequencing Consortium"/>
            <person name="Wilson R.K."/>
        </authorList>
    </citation>
    <scope>NUCLEOTIDE SEQUENCE [LARGE SCALE GENOMIC DNA]</scope>
    <source>
        <strain evidence="7">DF5081</strain>
    </source>
</reference>
<proteinExistence type="predicted"/>
<feature type="compositionally biased region" description="Pro residues" evidence="2">
    <location>
        <begin position="441"/>
        <end position="457"/>
    </location>
</feature>
<feature type="chain" id="PRO_5035910042" evidence="4">
    <location>
        <begin position="20"/>
        <end position="486"/>
    </location>
</feature>
<dbReference type="Gene3D" id="4.10.70.10">
    <property type="entry name" value="Disintegrin domain"/>
    <property type="match status" value="1"/>
</dbReference>
<dbReference type="InterPro" id="IPR001590">
    <property type="entry name" value="Peptidase_M12B"/>
</dbReference>
<evidence type="ECO:0000256" key="2">
    <source>
        <dbReference type="SAM" id="MobiDB-lite"/>
    </source>
</evidence>
<dbReference type="Gene3D" id="3.40.390.10">
    <property type="entry name" value="Collagenase (Catalytic Domain)"/>
    <property type="match status" value="1"/>
</dbReference>
<comment type="caution">
    <text evidence="1">Lacks conserved residue(s) required for the propagation of feature annotation.</text>
</comment>
<dbReference type="PROSITE" id="PS50215">
    <property type="entry name" value="ADAM_MEPRO"/>
    <property type="match status" value="1"/>
</dbReference>
<feature type="compositionally biased region" description="Low complexity" evidence="2">
    <location>
        <begin position="471"/>
        <end position="486"/>
    </location>
</feature>
<evidence type="ECO:0000256" key="4">
    <source>
        <dbReference type="SAM" id="SignalP"/>
    </source>
</evidence>
<name>A0A8R1E2L0_CAEJA</name>
<feature type="active site" evidence="1">
    <location>
        <position position="186"/>
    </location>
</feature>
<dbReference type="InterPro" id="IPR036436">
    <property type="entry name" value="Disintegrin_dom_sf"/>
</dbReference>
<keyword evidence="4" id="KW-0732">Signal</keyword>
<keyword evidence="3" id="KW-1133">Transmembrane helix</keyword>
<feature type="binding site" evidence="1">
    <location>
        <position position="189"/>
    </location>
    <ligand>
        <name>Zn(2+)</name>
        <dbReference type="ChEBI" id="CHEBI:29105"/>
        <note>catalytic</note>
    </ligand>
</feature>
<dbReference type="EnsemblMetazoa" id="CJA17998.1">
    <property type="protein sequence ID" value="CJA17998.1"/>
    <property type="gene ID" value="WBGene00137202"/>
</dbReference>
<evidence type="ECO:0000259" key="5">
    <source>
        <dbReference type="PROSITE" id="PS50215"/>
    </source>
</evidence>
<dbReference type="Pfam" id="PF01421">
    <property type="entry name" value="Reprolysin"/>
    <property type="match status" value="1"/>
</dbReference>
<keyword evidence="1" id="KW-0479">Metal-binding</keyword>
<dbReference type="InterPro" id="IPR024079">
    <property type="entry name" value="MetalloPept_cat_dom_sf"/>
</dbReference>
<dbReference type="GO" id="GO:0006508">
    <property type="term" value="P:proteolysis"/>
    <property type="evidence" value="ECO:0007669"/>
    <property type="project" value="InterPro"/>
</dbReference>
<dbReference type="PANTHER" id="PTHR11905:SF250">
    <property type="entry name" value="PEPTIDASE M12B DOMAIN-CONTAINING PROTEIN"/>
    <property type="match status" value="1"/>
</dbReference>
<feature type="transmembrane region" description="Helical" evidence="3">
    <location>
        <begin position="290"/>
        <end position="315"/>
    </location>
</feature>
<feature type="signal peptide" evidence="4">
    <location>
        <begin position="1"/>
        <end position="19"/>
    </location>
</feature>
<keyword evidence="7" id="KW-1185">Reference proteome</keyword>